<dbReference type="AlphaFoldDB" id="A0A1H5YMD6"/>
<evidence type="ECO:0000256" key="1">
    <source>
        <dbReference type="SAM" id="MobiDB-lite"/>
    </source>
</evidence>
<organism evidence="2 3">
    <name type="scientific">Bryocella elongata</name>
    <dbReference type="NCBI Taxonomy" id="863522"/>
    <lineage>
        <taxon>Bacteria</taxon>
        <taxon>Pseudomonadati</taxon>
        <taxon>Acidobacteriota</taxon>
        <taxon>Terriglobia</taxon>
        <taxon>Terriglobales</taxon>
        <taxon>Acidobacteriaceae</taxon>
        <taxon>Bryocella</taxon>
    </lineage>
</organism>
<proteinExistence type="predicted"/>
<evidence type="ECO:0000313" key="2">
    <source>
        <dbReference type="EMBL" id="SEG25301.1"/>
    </source>
</evidence>
<feature type="compositionally biased region" description="Polar residues" evidence="1">
    <location>
        <begin position="1"/>
        <end position="12"/>
    </location>
</feature>
<dbReference type="EMBL" id="FNVA01000003">
    <property type="protein sequence ID" value="SEG25301.1"/>
    <property type="molecule type" value="Genomic_DNA"/>
</dbReference>
<feature type="compositionally biased region" description="Low complexity" evidence="1">
    <location>
        <begin position="21"/>
        <end position="31"/>
    </location>
</feature>
<sequence>MTNWIPNPSLSSPKRLRILKSPKQSSQPHSSWMPRSRAQQEPPQQCCLPKTCLHRSSLRSCPRLQASPNRIHP</sequence>
<accession>A0A1H5YMD6</accession>
<protein>
    <submittedName>
        <fullName evidence="2">Uncharacterized protein</fullName>
    </submittedName>
</protein>
<keyword evidence="3" id="KW-1185">Reference proteome</keyword>
<reference evidence="2 3" key="1">
    <citation type="submission" date="2016-10" db="EMBL/GenBank/DDBJ databases">
        <authorList>
            <person name="de Groot N.N."/>
        </authorList>
    </citation>
    <scope>NUCLEOTIDE SEQUENCE [LARGE SCALE GENOMIC DNA]</scope>
    <source>
        <strain evidence="2 3">DSM 22489</strain>
    </source>
</reference>
<feature type="region of interest" description="Disordered" evidence="1">
    <location>
        <begin position="1"/>
        <end position="44"/>
    </location>
</feature>
<evidence type="ECO:0000313" key="3">
    <source>
        <dbReference type="Proteomes" id="UP000236728"/>
    </source>
</evidence>
<gene>
    <name evidence="2" type="ORF">SAMN05421819_2391</name>
</gene>
<dbReference type="Proteomes" id="UP000236728">
    <property type="component" value="Unassembled WGS sequence"/>
</dbReference>
<name>A0A1H5YMD6_9BACT</name>